<dbReference type="Gene3D" id="3.40.50.2020">
    <property type="match status" value="1"/>
</dbReference>
<evidence type="ECO:0000259" key="2">
    <source>
        <dbReference type="Pfam" id="PF00156"/>
    </source>
</evidence>
<sequence length="228" mass="27056">MDCKNCASPIRLEITLKMLLRFNKWMSPSLCQHCQAKFQKLPMTGTCFGCSRVSQEHYCFDCQRWQLLYPEYSFHNAALFHYDEGMQEWMERYKFQGDYRLRMCFNEEINFYFQQQSADYIIPVPLSEKRMQERGFNQVIGLLEAADVPYSPFLIRKEENVPQSKKTRKERMQLQQPFAIQKENQKKLKNCSVILVDDIYTTGRTLFHAAAVINDCYPKSLNTFTLAR</sequence>
<name>A0A125W6G1_ENTFL</name>
<dbReference type="AlphaFoldDB" id="A0A125W6G1"/>
<dbReference type="Proteomes" id="UP000004846">
    <property type="component" value="Unassembled WGS sequence"/>
</dbReference>
<dbReference type="CDD" id="cd06223">
    <property type="entry name" value="PRTases_typeI"/>
    <property type="match status" value="1"/>
</dbReference>
<dbReference type="EMBL" id="AEBR01000054">
    <property type="protein sequence ID" value="EFM82776.1"/>
    <property type="molecule type" value="Genomic_DNA"/>
</dbReference>
<dbReference type="Pfam" id="PF00156">
    <property type="entry name" value="Pribosyltran"/>
    <property type="match status" value="1"/>
</dbReference>
<proteinExistence type="inferred from homology"/>
<comment type="caution">
    <text evidence="3">The sequence shown here is derived from an EMBL/GenBank/DDBJ whole genome shotgun (WGS) entry which is preliminary data.</text>
</comment>
<evidence type="ECO:0000256" key="1">
    <source>
        <dbReference type="ARBA" id="ARBA00008007"/>
    </source>
</evidence>
<evidence type="ECO:0000313" key="3">
    <source>
        <dbReference type="EMBL" id="EFM82776.1"/>
    </source>
</evidence>
<dbReference type="InterPro" id="IPR051910">
    <property type="entry name" value="ComF/GntX_DNA_util-trans"/>
</dbReference>
<dbReference type="InterPro" id="IPR029057">
    <property type="entry name" value="PRTase-like"/>
</dbReference>
<dbReference type="InterPro" id="IPR000836">
    <property type="entry name" value="PRTase_dom"/>
</dbReference>
<feature type="domain" description="Phosphoribosyltransferase" evidence="2">
    <location>
        <begin position="168"/>
        <end position="227"/>
    </location>
</feature>
<accession>A0A125W6G1</accession>
<dbReference type="RefSeq" id="WP_002394508.1">
    <property type="nucleotide sequence ID" value="NZ_GL454455.1"/>
</dbReference>
<dbReference type="PANTHER" id="PTHR47505">
    <property type="entry name" value="DNA UTILIZATION PROTEIN YHGH"/>
    <property type="match status" value="1"/>
</dbReference>
<organism evidence="3 4">
    <name type="scientific">Enterococcus faecalis TX4248</name>
    <dbReference type="NCBI Taxonomy" id="749495"/>
    <lineage>
        <taxon>Bacteria</taxon>
        <taxon>Bacillati</taxon>
        <taxon>Bacillota</taxon>
        <taxon>Bacilli</taxon>
        <taxon>Lactobacillales</taxon>
        <taxon>Enterococcaceae</taxon>
        <taxon>Enterococcus</taxon>
    </lineage>
</organism>
<comment type="similarity">
    <text evidence="1">Belongs to the ComF/GntX family.</text>
</comment>
<dbReference type="PANTHER" id="PTHR47505:SF1">
    <property type="entry name" value="DNA UTILIZATION PROTEIN YHGH"/>
    <property type="match status" value="1"/>
</dbReference>
<protein>
    <submittedName>
        <fullName evidence="3">ComF family protein</fullName>
    </submittedName>
</protein>
<dbReference type="HOGENOM" id="CLU_054549_4_0_9"/>
<reference evidence="3 4" key="1">
    <citation type="submission" date="2010-07" db="EMBL/GenBank/DDBJ databases">
        <authorList>
            <person name="Sid Ahmed O."/>
        </authorList>
    </citation>
    <scope>NUCLEOTIDE SEQUENCE [LARGE SCALE GENOMIC DNA]</scope>
    <source>
        <strain evidence="3 4">TX4248</strain>
    </source>
</reference>
<dbReference type="SUPFAM" id="SSF53271">
    <property type="entry name" value="PRTase-like"/>
    <property type="match status" value="1"/>
</dbReference>
<gene>
    <name evidence="3" type="ORF">HMPREF9498_01714</name>
</gene>
<evidence type="ECO:0000313" key="4">
    <source>
        <dbReference type="Proteomes" id="UP000004846"/>
    </source>
</evidence>